<dbReference type="Proteomes" id="UP000509346">
    <property type="component" value="Chromosome"/>
</dbReference>
<reference evidence="1 2" key="1">
    <citation type="submission" date="2020-07" db="EMBL/GenBank/DDBJ databases">
        <title>Halosimplex litoreum sp. nov. and Halosimplex rubrum sp. nov., isolated from different salt environments.</title>
        <authorList>
            <person name="Cui H."/>
        </authorList>
    </citation>
    <scope>NUCLEOTIDE SEQUENCE [LARGE SCALE GENOMIC DNA]</scope>
    <source>
        <strain evidence="1 2">R2</strain>
    </source>
</reference>
<evidence type="ECO:0000313" key="2">
    <source>
        <dbReference type="Proteomes" id="UP000509346"/>
    </source>
</evidence>
<dbReference type="EMBL" id="CP058909">
    <property type="protein sequence ID" value="QLH82059.1"/>
    <property type="molecule type" value="Genomic_DNA"/>
</dbReference>
<organism evidence="1 2">
    <name type="scientific">Halosimplex pelagicum</name>
    <dbReference type="NCBI Taxonomy" id="869886"/>
    <lineage>
        <taxon>Archaea</taxon>
        <taxon>Methanobacteriati</taxon>
        <taxon>Methanobacteriota</taxon>
        <taxon>Stenosarchaea group</taxon>
        <taxon>Halobacteria</taxon>
        <taxon>Halobacteriales</taxon>
        <taxon>Haloarculaceae</taxon>
        <taxon>Halosimplex</taxon>
    </lineage>
</organism>
<proteinExistence type="predicted"/>
<dbReference type="GeneID" id="56083069"/>
<dbReference type="RefSeq" id="WP_179922527.1">
    <property type="nucleotide sequence ID" value="NZ_CP058909.1"/>
</dbReference>
<dbReference type="AlphaFoldDB" id="A0A7D5PEW0"/>
<dbReference type="OrthoDB" id="359563at2157"/>
<protein>
    <submittedName>
        <fullName evidence="1">Uncharacterized protein</fullName>
    </submittedName>
</protein>
<dbReference type="KEGG" id="hpel:HZS54_10730"/>
<sequence>MQLNLPELSDVLEEIEFFEREQRDRHLDELAILLCNHGVSLRKVSRVLGWIGVERSNVAVWKWIQKFGQRLGEAGQRHSAAQP</sequence>
<accession>A0A7D5PEW0</accession>
<evidence type="ECO:0000313" key="1">
    <source>
        <dbReference type="EMBL" id="QLH82059.1"/>
    </source>
</evidence>
<keyword evidence="2" id="KW-1185">Reference proteome</keyword>
<gene>
    <name evidence="1" type="ORF">HZS54_10730</name>
</gene>
<name>A0A7D5PEW0_9EURY</name>